<dbReference type="EMBL" id="JAUEPS010000032">
    <property type="protein sequence ID" value="KAK0452005.1"/>
    <property type="molecule type" value="Genomic_DNA"/>
</dbReference>
<evidence type="ECO:0000313" key="2">
    <source>
        <dbReference type="Proteomes" id="UP001175211"/>
    </source>
</evidence>
<dbReference type="RefSeq" id="XP_060327839.1">
    <property type="nucleotide sequence ID" value="XM_060467806.1"/>
</dbReference>
<reference evidence="1" key="1">
    <citation type="submission" date="2023-06" db="EMBL/GenBank/DDBJ databases">
        <authorList>
            <consortium name="Lawrence Berkeley National Laboratory"/>
            <person name="Ahrendt S."/>
            <person name="Sahu N."/>
            <person name="Indic B."/>
            <person name="Wong-Bajracharya J."/>
            <person name="Merenyi Z."/>
            <person name="Ke H.-M."/>
            <person name="Monk M."/>
            <person name="Kocsube S."/>
            <person name="Drula E."/>
            <person name="Lipzen A."/>
            <person name="Balint B."/>
            <person name="Henrissat B."/>
            <person name="Andreopoulos B."/>
            <person name="Martin F.M."/>
            <person name="Harder C.B."/>
            <person name="Rigling D."/>
            <person name="Ford K.L."/>
            <person name="Foster G.D."/>
            <person name="Pangilinan J."/>
            <person name="Papanicolaou A."/>
            <person name="Barry K."/>
            <person name="LaButti K."/>
            <person name="Viragh M."/>
            <person name="Koriabine M."/>
            <person name="Yan M."/>
            <person name="Riley R."/>
            <person name="Champramary S."/>
            <person name="Plett K.L."/>
            <person name="Tsai I.J."/>
            <person name="Slot J."/>
            <person name="Sipos G."/>
            <person name="Plett J."/>
            <person name="Nagy L.G."/>
            <person name="Grigoriev I.V."/>
        </authorList>
    </citation>
    <scope>NUCLEOTIDE SEQUENCE</scope>
    <source>
        <strain evidence="1">CCBAS 213</strain>
    </source>
</reference>
<dbReference type="GeneID" id="85351354"/>
<dbReference type="Proteomes" id="UP001175211">
    <property type="component" value="Unassembled WGS sequence"/>
</dbReference>
<sequence length="193" mass="21705">CPFCIPSIPLDPLKPHSLLAHIGAHILNESDLPSTEPCGLCGSPSPSCQYYLTRSTKGSTRTKIDYHTSRGCRNLAVRFNYSVAKVSKESAPCSNVPIRCPICPPNAFAIWKYNAKYHFINQHPTVQLDRYKDLWNITESEMKAMKEVWKNRTQIPKTRGPKKKKGGLGTLVMSKTHTISLVQRCVLNSIKQH</sequence>
<comment type="caution">
    <text evidence="1">The sequence shown here is derived from an EMBL/GenBank/DDBJ whole genome shotgun (WGS) entry which is preliminary data.</text>
</comment>
<name>A0AA39JZY1_ARMTA</name>
<protein>
    <submittedName>
        <fullName evidence="1">Uncharacterized protein</fullName>
    </submittedName>
</protein>
<accession>A0AA39JZY1</accession>
<dbReference type="AlphaFoldDB" id="A0AA39JZY1"/>
<gene>
    <name evidence="1" type="ORF">EV420DRAFT_1274042</name>
</gene>
<evidence type="ECO:0000313" key="1">
    <source>
        <dbReference type="EMBL" id="KAK0452005.1"/>
    </source>
</evidence>
<feature type="non-terminal residue" evidence="1">
    <location>
        <position position="1"/>
    </location>
</feature>
<organism evidence="1 2">
    <name type="scientific">Armillaria tabescens</name>
    <name type="common">Ringless honey mushroom</name>
    <name type="synonym">Agaricus tabescens</name>
    <dbReference type="NCBI Taxonomy" id="1929756"/>
    <lineage>
        <taxon>Eukaryota</taxon>
        <taxon>Fungi</taxon>
        <taxon>Dikarya</taxon>
        <taxon>Basidiomycota</taxon>
        <taxon>Agaricomycotina</taxon>
        <taxon>Agaricomycetes</taxon>
        <taxon>Agaricomycetidae</taxon>
        <taxon>Agaricales</taxon>
        <taxon>Marasmiineae</taxon>
        <taxon>Physalacriaceae</taxon>
        <taxon>Desarmillaria</taxon>
    </lineage>
</organism>
<keyword evidence="2" id="KW-1185">Reference proteome</keyword>
<proteinExistence type="predicted"/>